<name>A0A5Q0UHF3_9ARCH</name>
<dbReference type="SMART" id="SM00228">
    <property type="entry name" value="PDZ"/>
    <property type="match status" value="1"/>
</dbReference>
<gene>
    <name evidence="4" type="primary">degP</name>
    <name evidence="4" type="ORF">LC1Nh_0909</name>
</gene>
<dbReference type="PRINTS" id="PR00834">
    <property type="entry name" value="PROTEASES2C"/>
</dbReference>
<dbReference type="InterPro" id="IPR001478">
    <property type="entry name" value="PDZ"/>
</dbReference>
<evidence type="ECO:0000259" key="3">
    <source>
        <dbReference type="SMART" id="SM00228"/>
    </source>
</evidence>
<dbReference type="GO" id="GO:0004252">
    <property type="term" value="F:serine-type endopeptidase activity"/>
    <property type="evidence" value="ECO:0007669"/>
    <property type="project" value="InterPro"/>
</dbReference>
<keyword evidence="5" id="KW-1185">Reference proteome</keyword>
<dbReference type="Pfam" id="PF13365">
    <property type="entry name" value="Trypsin_2"/>
    <property type="match status" value="1"/>
</dbReference>
<dbReference type="Gene3D" id="2.40.10.120">
    <property type="match status" value="1"/>
</dbReference>
<dbReference type="EMBL" id="CP040089">
    <property type="protein sequence ID" value="QGA80791.1"/>
    <property type="molecule type" value="Genomic_DNA"/>
</dbReference>
<dbReference type="AlphaFoldDB" id="A0A5Q0UHF3"/>
<dbReference type="PANTHER" id="PTHR43343">
    <property type="entry name" value="PEPTIDASE S12"/>
    <property type="match status" value="1"/>
</dbReference>
<dbReference type="Pfam" id="PF13180">
    <property type="entry name" value="PDZ_2"/>
    <property type="match status" value="1"/>
</dbReference>
<dbReference type="GO" id="GO:0006508">
    <property type="term" value="P:proteolysis"/>
    <property type="evidence" value="ECO:0007669"/>
    <property type="project" value="UniProtKB-KW"/>
</dbReference>
<keyword evidence="2 4" id="KW-0378">Hydrolase</keyword>
<dbReference type="EC" id="3.4.21.107" evidence="4"/>
<evidence type="ECO:0000256" key="1">
    <source>
        <dbReference type="ARBA" id="ARBA00022670"/>
    </source>
</evidence>
<reference evidence="5" key="1">
    <citation type="submission" date="2019-05" db="EMBL/GenBank/DDBJ databases">
        <title>Candidatus Nanohalobium constans, a novel model system to study the DPANN nano-sized archaea: genomic and physiological characterization of a nanoarchaeon co-cultured with its chitinotrophic host.</title>
        <authorList>
            <person name="La Cono V."/>
            <person name="Arcadi E."/>
            <person name="Crisafi F."/>
            <person name="Denaro R."/>
            <person name="La Spada G."/>
            <person name="Messina E."/>
            <person name="Smedile F."/>
            <person name="Toshchakov S.V."/>
            <person name="Shevchenko M.A."/>
            <person name="Golyshin P.N."/>
            <person name="Golyshina O.V."/>
            <person name="Ferrer M."/>
            <person name="Rohde M."/>
            <person name="Mushegian A."/>
            <person name="Sorokin D.Y."/>
            <person name="Giuliano L."/>
            <person name="Yakimov M.M."/>
        </authorList>
    </citation>
    <scope>NUCLEOTIDE SEQUENCE [LARGE SCALE GENOMIC DNA]</scope>
    <source>
        <strain evidence="5">LC1Nh</strain>
    </source>
</reference>
<proteinExistence type="predicted"/>
<dbReference type="SUPFAM" id="SSF50494">
    <property type="entry name" value="Trypsin-like serine proteases"/>
    <property type="match status" value="1"/>
</dbReference>
<evidence type="ECO:0000256" key="2">
    <source>
        <dbReference type="ARBA" id="ARBA00022801"/>
    </source>
</evidence>
<dbReference type="KEGG" id="ncon:LC1Nh_0909"/>
<dbReference type="Gene3D" id="2.30.42.10">
    <property type="match status" value="1"/>
</dbReference>
<evidence type="ECO:0000313" key="5">
    <source>
        <dbReference type="Proteomes" id="UP000377803"/>
    </source>
</evidence>
<sequence length="378" mass="40085">MDISADRVSFLIVAAIFAGGALGSGLVYTQMSSQLDSLEENLENQNDADTQIVYVNGSDQSLAPIFEKADQSVVYISAQGEESSQGSGFVYSRRGHIITNEHVVDDADNVEVSFTDGTTGEATIVGTDPYSDLAVLKVQKDNLQPLKLGNVSDVRVGQEVVAIGNPFGLRGSMTSGIISQKGRSLPVQQVGLEGFRIRDVLQTDASINPGNSGGPLLNTEGEVIGVNTAIETNTGSFSGIGFAVPASTVKRVAPDIISDGDAEHPWIGVSGTNMNRDLAKEMETNSTKGFLVMNVSKDSPASKAGLQGGKETVRLETGTFVVGGDVVVGIDGEEMRDLDDILNYLAQDAEVDEEVELTIIRNGERMNIPLTLESRPED</sequence>
<organism evidence="4 5">
    <name type="scientific">Candidatus Nanohalobium constans</name>
    <dbReference type="NCBI Taxonomy" id="2565781"/>
    <lineage>
        <taxon>Archaea</taxon>
        <taxon>Candidatus Nanohalarchaeota</taxon>
        <taxon>Candidatus Nanohalobia</taxon>
        <taxon>Candidatus Nanohalobiales</taxon>
        <taxon>Candidatus Nanohalobiaceae</taxon>
        <taxon>Candidatus Nanohalobium</taxon>
    </lineage>
</organism>
<dbReference type="InterPro" id="IPR001940">
    <property type="entry name" value="Peptidase_S1C"/>
</dbReference>
<accession>A0A5Q0UHF3</accession>
<keyword evidence="1 4" id="KW-0645">Protease</keyword>
<dbReference type="InterPro" id="IPR051201">
    <property type="entry name" value="Chloro_Bact_Ser_Proteases"/>
</dbReference>
<dbReference type="OrthoDB" id="350578at2157"/>
<dbReference type="SUPFAM" id="SSF50156">
    <property type="entry name" value="PDZ domain-like"/>
    <property type="match status" value="1"/>
</dbReference>
<feature type="domain" description="PDZ" evidence="3">
    <location>
        <begin position="265"/>
        <end position="363"/>
    </location>
</feature>
<dbReference type="InterPro" id="IPR036034">
    <property type="entry name" value="PDZ_sf"/>
</dbReference>
<dbReference type="InterPro" id="IPR009003">
    <property type="entry name" value="Peptidase_S1_PA"/>
</dbReference>
<evidence type="ECO:0000313" key="4">
    <source>
        <dbReference type="EMBL" id="QGA80791.1"/>
    </source>
</evidence>
<dbReference type="RefSeq" id="WP_153550532.1">
    <property type="nucleotide sequence ID" value="NZ_CP040089.1"/>
</dbReference>
<protein>
    <submittedName>
        <fullName evidence="4">Serine protease Do</fullName>
        <ecNumber evidence="4">3.4.21.107</ecNumber>
    </submittedName>
</protein>
<dbReference type="Proteomes" id="UP000377803">
    <property type="component" value="Chromosome"/>
</dbReference>
<dbReference type="GeneID" id="42365299"/>
<dbReference type="PANTHER" id="PTHR43343:SF3">
    <property type="entry name" value="PROTEASE DO-LIKE 8, CHLOROPLASTIC"/>
    <property type="match status" value="1"/>
</dbReference>